<dbReference type="InterPro" id="IPR020449">
    <property type="entry name" value="Tscrpt_reg_AraC-type_HTH"/>
</dbReference>
<dbReference type="Pfam" id="PF12833">
    <property type="entry name" value="HTH_18"/>
    <property type="match status" value="1"/>
</dbReference>
<name>A0ABP9RSY6_9ACTN</name>
<dbReference type="InterPro" id="IPR009057">
    <property type="entry name" value="Homeodomain-like_sf"/>
</dbReference>
<reference evidence="6" key="1">
    <citation type="journal article" date="2019" name="Int. J. Syst. Evol. Microbiol.">
        <title>The Global Catalogue of Microorganisms (GCM) 10K type strain sequencing project: providing services to taxonomists for standard genome sequencing and annotation.</title>
        <authorList>
            <consortium name="The Broad Institute Genomics Platform"/>
            <consortium name="The Broad Institute Genome Sequencing Center for Infectious Disease"/>
            <person name="Wu L."/>
            <person name="Ma J."/>
        </authorList>
    </citation>
    <scope>NUCLEOTIDE SEQUENCE [LARGE SCALE GENOMIC DNA]</scope>
    <source>
        <strain evidence="6">JCM 18304</strain>
    </source>
</reference>
<evidence type="ECO:0000313" key="6">
    <source>
        <dbReference type="Proteomes" id="UP001501570"/>
    </source>
</evidence>
<feature type="domain" description="HTH araC/xylS-type" evidence="4">
    <location>
        <begin position="56"/>
        <end position="125"/>
    </location>
</feature>
<comment type="caution">
    <text evidence="5">The sequence shown here is derived from an EMBL/GenBank/DDBJ whole genome shotgun (WGS) entry which is preliminary data.</text>
</comment>
<keyword evidence="2" id="KW-0238">DNA-binding</keyword>
<dbReference type="PRINTS" id="PR00032">
    <property type="entry name" value="HTHARAC"/>
</dbReference>
<dbReference type="InterPro" id="IPR018060">
    <property type="entry name" value="HTH_AraC"/>
</dbReference>
<protein>
    <recommendedName>
        <fullName evidence="4">HTH araC/xylS-type domain-containing protein</fullName>
    </recommendedName>
</protein>
<keyword evidence="3" id="KW-0804">Transcription</keyword>
<dbReference type="SMART" id="SM00342">
    <property type="entry name" value="HTH_ARAC"/>
    <property type="match status" value="1"/>
</dbReference>
<dbReference type="Proteomes" id="UP001501570">
    <property type="component" value="Unassembled WGS sequence"/>
</dbReference>
<dbReference type="EMBL" id="BAABJQ010000008">
    <property type="protein sequence ID" value="GAA5186537.1"/>
    <property type="molecule type" value="Genomic_DNA"/>
</dbReference>
<evidence type="ECO:0000256" key="3">
    <source>
        <dbReference type="ARBA" id="ARBA00023163"/>
    </source>
</evidence>
<organism evidence="5 6">
    <name type="scientific">Rugosimonospora acidiphila</name>
    <dbReference type="NCBI Taxonomy" id="556531"/>
    <lineage>
        <taxon>Bacteria</taxon>
        <taxon>Bacillati</taxon>
        <taxon>Actinomycetota</taxon>
        <taxon>Actinomycetes</taxon>
        <taxon>Micromonosporales</taxon>
        <taxon>Micromonosporaceae</taxon>
        <taxon>Rugosimonospora</taxon>
    </lineage>
</organism>
<keyword evidence="6" id="KW-1185">Reference proteome</keyword>
<evidence type="ECO:0000256" key="1">
    <source>
        <dbReference type="ARBA" id="ARBA00023015"/>
    </source>
</evidence>
<accession>A0ABP9RSY6</accession>
<keyword evidence="1" id="KW-0805">Transcription regulation</keyword>
<evidence type="ECO:0000259" key="4">
    <source>
        <dbReference type="PROSITE" id="PS01124"/>
    </source>
</evidence>
<evidence type="ECO:0000256" key="2">
    <source>
        <dbReference type="ARBA" id="ARBA00023125"/>
    </source>
</evidence>
<gene>
    <name evidence="5" type="ORF">GCM10023322_33000</name>
</gene>
<proteinExistence type="predicted"/>
<evidence type="ECO:0000313" key="5">
    <source>
        <dbReference type="EMBL" id="GAA5186537.1"/>
    </source>
</evidence>
<dbReference type="PROSITE" id="PS01124">
    <property type="entry name" value="HTH_ARAC_FAMILY_2"/>
    <property type="match status" value="1"/>
</dbReference>
<dbReference type="RefSeq" id="WP_345630500.1">
    <property type="nucleotide sequence ID" value="NZ_BAABJQ010000008.1"/>
</dbReference>
<dbReference type="InterPro" id="IPR050204">
    <property type="entry name" value="AraC_XylS_family_regulators"/>
</dbReference>
<sequence>MLVDAHHQVCDLAVRPQPWTDALPAPRWSFGTDEPRTRPRAAGVDATVDVRTVMVYLGRLFTQHVGLAPMNFLARTRAERAALLLTHSTLPAAQVGAAVGWADPTYFARRFRALVGLTPSEYRQRSRVVPSEE</sequence>
<dbReference type="PANTHER" id="PTHR46796">
    <property type="entry name" value="HTH-TYPE TRANSCRIPTIONAL ACTIVATOR RHAS-RELATED"/>
    <property type="match status" value="1"/>
</dbReference>
<dbReference type="Gene3D" id="1.10.10.60">
    <property type="entry name" value="Homeodomain-like"/>
    <property type="match status" value="1"/>
</dbReference>
<dbReference type="SUPFAM" id="SSF46689">
    <property type="entry name" value="Homeodomain-like"/>
    <property type="match status" value="1"/>
</dbReference>